<reference evidence="1 2" key="1">
    <citation type="journal article" date="2015" name="Genome Biol.">
        <title>Comparative genomics of Steinernema reveals deeply conserved gene regulatory networks.</title>
        <authorList>
            <person name="Dillman A.R."/>
            <person name="Macchietto M."/>
            <person name="Porter C.F."/>
            <person name="Rogers A."/>
            <person name="Williams B."/>
            <person name="Antoshechkin I."/>
            <person name="Lee M.M."/>
            <person name="Goodwin Z."/>
            <person name="Lu X."/>
            <person name="Lewis E.E."/>
            <person name="Goodrich-Blair H."/>
            <person name="Stock S.P."/>
            <person name="Adams B.J."/>
            <person name="Sternberg P.W."/>
            <person name="Mortazavi A."/>
        </authorList>
    </citation>
    <scope>NUCLEOTIDE SEQUENCE [LARGE SCALE GENOMIC DNA]</scope>
    <source>
        <strain evidence="1 2">ALL</strain>
    </source>
</reference>
<comment type="caution">
    <text evidence="1">The sequence shown here is derived from an EMBL/GenBank/DDBJ whole genome shotgun (WGS) entry which is preliminary data.</text>
</comment>
<gene>
    <name evidence="1" type="ORF">L596_001361</name>
</gene>
<organism evidence="1 2">
    <name type="scientific">Steinernema carpocapsae</name>
    <name type="common">Entomopathogenic nematode</name>
    <dbReference type="NCBI Taxonomy" id="34508"/>
    <lineage>
        <taxon>Eukaryota</taxon>
        <taxon>Metazoa</taxon>
        <taxon>Ecdysozoa</taxon>
        <taxon>Nematoda</taxon>
        <taxon>Chromadorea</taxon>
        <taxon>Rhabditida</taxon>
        <taxon>Tylenchina</taxon>
        <taxon>Panagrolaimomorpha</taxon>
        <taxon>Strongyloidoidea</taxon>
        <taxon>Steinernematidae</taxon>
        <taxon>Steinernema</taxon>
    </lineage>
</organism>
<evidence type="ECO:0000313" key="1">
    <source>
        <dbReference type="EMBL" id="TMS33642.1"/>
    </source>
</evidence>
<dbReference type="EMBL" id="AZBU02000001">
    <property type="protein sequence ID" value="TMS33642.1"/>
    <property type="molecule type" value="Genomic_DNA"/>
</dbReference>
<accession>A0A4U8UL82</accession>
<dbReference type="Proteomes" id="UP000298663">
    <property type="component" value="Unassembled WGS sequence"/>
</dbReference>
<proteinExistence type="predicted"/>
<keyword evidence="2" id="KW-1185">Reference proteome</keyword>
<name>A0A4U8UL82_STECR</name>
<evidence type="ECO:0000313" key="2">
    <source>
        <dbReference type="Proteomes" id="UP000298663"/>
    </source>
</evidence>
<dbReference type="AlphaFoldDB" id="A0A4U8UL82"/>
<sequence>MHFKTHISPETFRSRACAILYPAANVAIRTFIKVDYQDPNTCNFTVVSFKCVKPEDSAMIKAVSWSKA</sequence>
<reference evidence="1 2" key="2">
    <citation type="journal article" date="2019" name="G3 (Bethesda)">
        <title>Hybrid Assembly of the Genome of the Entomopathogenic Nematode Steinernema carpocapsae Identifies the X-Chromosome.</title>
        <authorList>
            <person name="Serra L."/>
            <person name="Macchietto M."/>
            <person name="Macias-Munoz A."/>
            <person name="McGill C.J."/>
            <person name="Rodriguez I.M."/>
            <person name="Rodriguez B."/>
            <person name="Murad R."/>
            <person name="Mortazavi A."/>
        </authorList>
    </citation>
    <scope>NUCLEOTIDE SEQUENCE [LARGE SCALE GENOMIC DNA]</scope>
    <source>
        <strain evidence="1 2">ALL</strain>
    </source>
</reference>
<protein>
    <submittedName>
        <fullName evidence="1">Uncharacterized protein</fullName>
    </submittedName>
</protein>